<proteinExistence type="predicted"/>
<keyword evidence="2" id="KW-1185">Reference proteome</keyword>
<accession>A0AAE1QX75</accession>
<evidence type="ECO:0000313" key="1">
    <source>
        <dbReference type="EMBL" id="KAK4341265.1"/>
    </source>
</evidence>
<comment type="caution">
    <text evidence="1">The sequence shown here is derived from an EMBL/GenBank/DDBJ whole genome shotgun (WGS) entry which is preliminary data.</text>
</comment>
<dbReference type="Proteomes" id="UP001291623">
    <property type="component" value="Unassembled WGS sequence"/>
</dbReference>
<evidence type="ECO:0000313" key="2">
    <source>
        <dbReference type="Proteomes" id="UP001291623"/>
    </source>
</evidence>
<sequence>MHGDLFEVSEILRLKMKEVLIGAGCSGGDLAATNSVGLGRGGLIQEIDYAYTIDEIEFDNDEGSSEATENDDCGIIENVLHKNVAEDQIYINKETIASVMKNYAFHKKFQFKVKRSSATRTMLMTSNIAKSMYSTSKFARELPVRRLLEYLTKLMTQWSYENRKCAMKSTELGKMYNKMLKKNMLASQNMTAIPSTVQLYTVVEGKQVIKDNGMDPIQFCSFYYNKVYLIKTWEISVNPILDETTWLVWKTKNEEIQTCFGNG</sequence>
<gene>
    <name evidence="1" type="ORF">RND71_039766</name>
</gene>
<reference evidence="1" key="1">
    <citation type="submission" date="2023-12" db="EMBL/GenBank/DDBJ databases">
        <title>Genome assembly of Anisodus tanguticus.</title>
        <authorList>
            <person name="Wang Y.-J."/>
        </authorList>
    </citation>
    <scope>NUCLEOTIDE SEQUENCE</scope>
    <source>
        <strain evidence="1">KB-2021</strain>
        <tissue evidence="1">Leaf</tissue>
    </source>
</reference>
<dbReference type="EMBL" id="JAVYJV010000022">
    <property type="protein sequence ID" value="KAK4341265.1"/>
    <property type="molecule type" value="Genomic_DNA"/>
</dbReference>
<name>A0AAE1QX75_9SOLA</name>
<dbReference type="AlphaFoldDB" id="A0AAE1QX75"/>
<protein>
    <submittedName>
        <fullName evidence="1">Uncharacterized protein</fullName>
    </submittedName>
</protein>
<organism evidence="1 2">
    <name type="scientific">Anisodus tanguticus</name>
    <dbReference type="NCBI Taxonomy" id="243964"/>
    <lineage>
        <taxon>Eukaryota</taxon>
        <taxon>Viridiplantae</taxon>
        <taxon>Streptophyta</taxon>
        <taxon>Embryophyta</taxon>
        <taxon>Tracheophyta</taxon>
        <taxon>Spermatophyta</taxon>
        <taxon>Magnoliopsida</taxon>
        <taxon>eudicotyledons</taxon>
        <taxon>Gunneridae</taxon>
        <taxon>Pentapetalae</taxon>
        <taxon>asterids</taxon>
        <taxon>lamiids</taxon>
        <taxon>Solanales</taxon>
        <taxon>Solanaceae</taxon>
        <taxon>Solanoideae</taxon>
        <taxon>Hyoscyameae</taxon>
        <taxon>Anisodus</taxon>
    </lineage>
</organism>